<proteinExistence type="predicted"/>
<organism evidence="1 2">
    <name type="scientific">Anisodus tanguticus</name>
    <dbReference type="NCBI Taxonomy" id="243964"/>
    <lineage>
        <taxon>Eukaryota</taxon>
        <taxon>Viridiplantae</taxon>
        <taxon>Streptophyta</taxon>
        <taxon>Embryophyta</taxon>
        <taxon>Tracheophyta</taxon>
        <taxon>Spermatophyta</taxon>
        <taxon>Magnoliopsida</taxon>
        <taxon>eudicotyledons</taxon>
        <taxon>Gunneridae</taxon>
        <taxon>Pentapetalae</taxon>
        <taxon>asterids</taxon>
        <taxon>lamiids</taxon>
        <taxon>Solanales</taxon>
        <taxon>Solanaceae</taxon>
        <taxon>Solanoideae</taxon>
        <taxon>Hyoscyameae</taxon>
        <taxon>Anisodus</taxon>
    </lineage>
</organism>
<dbReference type="Proteomes" id="UP001291623">
    <property type="component" value="Unassembled WGS sequence"/>
</dbReference>
<keyword evidence="2" id="KW-1185">Reference proteome</keyword>
<evidence type="ECO:0000313" key="1">
    <source>
        <dbReference type="EMBL" id="KAK4372823.1"/>
    </source>
</evidence>
<accession>A0AAE1SKD3</accession>
<sequence length="186" mass="20698">MTNLIFLYNNRYYPQFHMFENVIKDDNGNSKPVKENEVGKLVDHYLIRSENLLVNGPAHKESDNLVVQQCSGDGNEGTSCYGYGDLTVAQMEVDLDLSNRKNYAIEGDRGDSVTKDIIDMNFLVDKTHGCNDQIVKEPGNRCSTHESELKDLDPIGHAEFDKELSVDDVSAAIGSYFGADAIVELS</sequence>
<comment type="caution">
    <text evidence="1">The sequence shown here is derived from an EMBL/GenBank/DDBJ whole genome shotgun (WGS) entry which is preliminary data.</text>
</comment>
<protein>
    <submittedName>
        <fullName evidence="1">Uncharacterized protein</fullName>
    </submittedName>
</protein>
<evidence type="ECO:0000313" key="2">
    <source>
        <dbReference type="Proteomes" id="UP001291623"/>
    </source>
</evidence>
<name>A0AAE1SKD3_9SOLA</name>
<gene>
    <name evidence="1" type="ORF">RND71_008207</name>
</gene>
<dbReference type="AlphaFoldDB" id="A0AAE1SKD3"/>
<reference evidence="1" key="1">
    <citation type="submission" date="2023-12" db="EMBL/GenBank/DDBJ databases">
        <title>Genome assembly of Anisodus tanguticus.</title>
        <authorList>
            <person name="Wang Y.-J."/>
        </authorList>
    </citation>
    <scope>NUCLEOTIDE SEQUENCE</scope>
    <source>
        <strain evidence="1">KB-2021</strain>
        <tissue evidence="1">Leaf</tissue>
    </source>
</reference>
<dbReference type="EMBL" id="JAVYJV010000004">
    <property type="protein sequence ID" value="KAK4372823.1"/>
    <property type="molecule type" value="Genomic_DNA"/>
</dbReference>